<feature type="compositionally biased region" description="Low complexity" evidence="3">
    <location>
        <begin position="410"/>
        <end position="431"/>
    </location>
</feature>
<evidence type="ECO:0000256" key="3">
    <source>
        <dbReference type="SAM" id="MobiDB-lite"/>
    </source>
</evidence>
<sequence length="683" mass="74009">METWKEFVTKVGNEGVFGLVHKLTASQMKRSIPPPCIKVNGQICTHLCDSMNFSLHTLLPDDYQVDEGVIHAAKTHHDVCPGEEDAPDFDMEDLKGKRKFYVKYEVSVFAASPGDVCYSDTHCRLWDSDTHCHFLIPKLFGRCQCNMALRQEGKTCVPDVGPYDPQKMPVETQPPWRPLPAETTSELFQPQAMTTHAPAAETTSELTSQASSPTFPSSPSMSIPFTSQAYSSTQAPGPDMSHPLTSQAYSSTQTTNPSMSNPLVSQMYSSTQAPSPSTSNPLVSQMYSSTQAPSPSTSNPLASQTYSSTQEPAPSTSHPLANQAYSSTQASDLITSHPFASHVHSSTQVPSSAEHSTKPTSQTPHSVPLSSSTTLPPSSQPDMATTTEYSDEPVIIQLPGMTDVLPAWLTTPDESSHPTPSTEPSSPIFTTEETSSWGNLLVGMHDHDADYFPMTTDAPLNPLSSSVPPEQLVQSDTMEFQSTSNVEVTTNIGETSLLELETMSQENYTSSEFLMETEAETEQSRLQSTSTMDPTGEGLARPVSLGLSCSSDDQCMAADPSARCIQSVCDCAVSDNVTDCGARNRGCLPGTFQCRSSGKCISWFFVCDGRADCSDGSDEECRGGSDCPPESFRCGGARQGPSVRVPGRPVRRCPGLPSRRRRERLHHGHPRYKARFAINPPSP</sequence>
<feature type="compositionally biased region" description="Low complexity" evidence="3">
    <location>
        <begin position="639"/>
        <end position="657"/>
    </location>
</feature>
<comment type="caution">
    <text evidence="2">Lacks conserved residue(s) required for the propagation of feature annotation.</text>
</comment>
<protein>
    <submittedName>
        <fullName evidence="4">Uncharacterized protein</fullName>
    </submittedName>
</protein>
<dbReference type="InterPro" id="IPR023415">
    <property type="entry name" value="LDLR_class-A_CS"/>
</dbReference>
<dbReference type="InterPro" id="IPR002172">
    <property type="entry name" value="LDrepeatLR_classA_rpt"/>
</dbReference>
<dbReference type="PROSITE" id="PS50068">
    <property type="entry name" value="LDLRA_2"/>
    <property type="match status" value="1"/>
</dbReference>
<evidence type="ECO:0000313" key="4">
    <source>
        <dbReference type="EMBL" id="KAJ8879970.1"/>
    </source>
</evidence>
<dbReference type="CDD" id="cd00112">
    <property type="entry name" value="LDLa"/>
    <property type="match status" value="1"/>
</dbReference>
<dbReference type="Proteomes" id="UP001159363">
    <property type="component" value="Chromosome 6"/>
</dbReference>
<feature type="region of interest" description="Disordered" evidence="3">
    <location>
        <begin position="406"/>
        <end position="431"/>
    </location>
</feature>
<dbReference type="SUPFAM" id="SSF57424">
    <property type="entry name" value="LDL receptor-like module"/>
    <property type="match status" value="1"/>
</dbReference>
<keyword evidence="1" id="KW-1015">Disulfide bond</keyword>
<accession>A0ABQ9H6V6</accession>
<feature type="region of interest" description="Disordered" evidence="3">
    <location>
        <begin position="341"/>
        <end position="386"/>
    </location>
</feature>
<dbReference type="PANTHER" id="PTHR39069">
    <property type="entry name" value="ECDYSONE-INDUCIBLE GENE E1, ISOFORM A"/>
    <property type="match status" value="1"/>
</dbReference>
<feature type="compositionally biased region" description="Polar residues" evidence="3">
    <location>
        <begin position="243"/>
        <end position="321"/>
    </location>
</feature>
<feature type="compositionally biased region" description="Low complexity" evidence="3">
    <location>
        <begin position="211"/>
        <end position="227"/>
    </location>
</feature>
<dbReference type="Gene3D" id="4.10.400.10">
    <property type="entry name" value="Low-density Lipoprotein Receptor"/>
    <property type="match status" value="1"/>
</dbReference>
<feature type="compositionally biased region" description="Polar residues" evidence="3">
    <location>
        <begin position="343"/>
        <end position="362"/>
    </location>
</feature>
<reference evidence="4 5" key="1">
    <citation type="submission" date="2023-02" db="EMBL/GenBank/DDBJ databases">
        <title>LHISI_Scaffold_Assembly.</title>
        <authorList>
            <person name="Stuart O.P."/>
            <person name="Cleave R."/>
            <person name="Magrath M.J.L."/>
            <person name="Mikheyev A.S."/>
        </authorList>
    </citation>
    <scope>NUCLEOTIDE SEQUENCE [LARGE SCALE GENOMIC DNA]</scope>
    <source>
        <strain evidence="4">Daus_M_001</strain>
        <tissue evidence="4">Leg muscle</tissue>
    </source>
</reference>
<evidence type="ECO:0000256" key="1">
    <source>
        <dbReference type="ARBA" id="ARBA00023157"/>
    </source>
</evidence>
<dbReference type="Pfam" id="PF00057">
    <property type="entry name" value="Ldl_recept_a"/>
    <property type="match status" value="1"/>
</dbReference>
<organism evidence="4 5">
    <name type="scientific">Dryococelus australis</name>
    <dbReference type="NCBI Taxonomy" id="614101"/>
    <lineage>
        <taxon>Eukaryota</taxon>
        <taxon>Metazoa</taxon>
        <taxon>Ecdysozoa</taxon>
        <taxon>Arthropoda</taxon>
        <taxon>Hexapoda</taxon>
        <taxon>Insecta</taxon>
        <taxon>Pterygota</taxon>
        <taxon>Neoptera</taxon>
        <taxon>Polyneoptera</taxon>
        <taxon>Phasmatodea</taxon>
        <taxon>Verophasmatodea</taxon>
        <taxon>Anareolatae</taxon>
        <taxon>Phasmatidae</taxon>
        <taxon>Eurycanthinae</taxon>
        <taxon>Dryococelus</taxon>
    </lineage>
</organism>
<feature type="region of interest" description="Disordered" evidence="3">
    <location>
        <begin position="193"/>
        <end position="321"/>
    </location>
</feature>
<feature type="region of interest" description="Disordered" evidence="3">
    <location>
        <begin position="638"/>
        <end position="683"/>
    </location>
</feature>
<name>A0ABQ9H6V6_9NEOP</name>
<proteinExistence type="predicted"/>
<dbReference type="PANTHER" id="PTHR39069:SF1">
    <property type="entry name" value="ECDYSONE-INDUCIBLE GENE E1, ISOFORM A"/>
    <property type="match status" value="1"/>
</dbReference>
<dbReference type="SMART" id="SM00192">
    <property type="entry name" value="LDLa"/>
    <property type="match status" value="1"/>
</dbReference>
<feature type="compositionally biased region" description="Basic residues" evidence="3">
    <location>
        <begin position="658"/>
        <end position="674"/>
    </location>
</feature>
<dbReference type="InterPro" id="IPR036055">
    <property type="entry name" value="LDL_receptor-like_sf"/>
</dbReference>
<feature type="compositionally biased region" description="Low complexity" evidence="3">
    <location>
        <begin position="363"/>
        <end position="381"/>
    </location>
</feature>
<feature type="compositionally biased region" description="Polar residues" evidence="3">
    <location>
        <begin position="201"/>
        <end position="210"/>
    </location>
</feature>
<keyword evidence="5" id="KW-1185">Reference proteome</keyword>
<evidence type="ECO:0000313" key="5">
    <source>
        <dbReference type="Proteomes" id="UP001159363"/>
    </source>
</evidence>
<comment type="caution">
    <text evidence="4">The sequence shown here is derived from an EMBL/GenBank/DDBJ whole genome shotgun (WGS) entry which is preliminary data.</text>
</comment>
<dbReference type="PROSITE" id="PS01209">
    <property type="entry name" value="LDLRA_1"/>
    <property type="match status" value="1"/>
</dbReference>
<dbReference type="EMBL" id="JARBHB010000007">
    <property type="protein sequence ID" value="KAJ8879970.1"/>
    <property type="molecule type" value="Genomic_DNA"/>
</dbReference>
<gene>
    <name evidence="4" type="ORF">PR048_020591</name>
</gene>
<evidence type="ECO:0000256" key="2">
    <source>
        <dbReference type="PROSITE-ProRule" id="PRU00124"/>
    </source>
</evidence>